<gene>
    <name evidence="2" type="ORF">FYJ85_22295</name>
</gene>
<evidence type="ECO:0000256" key="1">
    <source>
        <dbReference type="SAM" id="SignalP"/>
    </source>
</evidence>
<name>A0A844GA00_9BACT</name>
<reference evidence="2 3" key="1">
    <citation type="submission" date="2019-08" db="EMBL/GenBank/DDBJ databases">
        <title>In-depth cultivation of the pig gut microbiome towards novel bacterial diversity and tailored functional studies.</title>
        <authorList>
            <person name="Wylensek D."/>
            <person name="Hitch T.C.A."/>
            <person name="Clavel T."/>
        </authorList>
    </citation>
    <scope>NUCLEOTIDE SEQUENCE [LARGE SCALE GENOMIC DNA]</scope>
    <source>
        <strain evidence="2 3">BBE-744-WT-12</strain>
    </source>
</reference>
<evidence type="ECO:0000313" key="3">
    <source>
        <dbReference type="Proteomes" id="UP000435649"/>
    </source>
</evidence>
<proteinExistence type="predicted"/>
<dbReference type="AlphaFoldDB" id="A0A844GA00"/>
<dbReference type="RefSeq" id="WP_154420924.1">
    <property type="nucleotide sequence ID" value="NZ_VUNS01000054.1"/>
</dbReference>
<accession>A0A844GA00</accession>
<evidence type="ECO:0000313" key="2">
    <source>
        <dbReference type="EMBL" id="MST99764.1"/>
    </source>
</evidence>
<keyword evidence="1" id="KW-0732">Signal</keyword>
<protein>
    <submittedName>
        <fullName evidence="2">Uncharacterized protein</fullName>
    </submittedName>
</protein>
<dbReference type="Proteomes" id="UP000435649">
    <property type="component" value="Unassembled WGS sequence"/>
</dbReference>
<feature type="signal peptide" evidence="1">
    <location>
        <begin position="1"/>
        <end position="22"/>
    </location>
</feature>
<keyword evidence="3" id="KW-1185">Reference proteome</keyword>
<dbReference type="PROSITE" id="PS51257">
    <property type="entry name" value="PROKAR_LIPOPROTEIN"/>
    <property type="match status" value="1"/>
</dbReference>
<dbReference type="EMBL" id="VUNS01000054">
    <property type="protein sequence ID" value="MST99764.1"/>
    <property type="molecule type" value="Genomic_DNA"/>
</dbReference>
<sequence length="207" mass="23006">MKRLGMLGMLAAILATGCPVFAIPGNIQEWKVATLFNGVSVQLRLNRTTDPAIYAKNNFAGNIRVLKDKKPLTGAKLTQESERVRIYKFDSCPEVTFRFEMDADNYIHCELLNTGATPLSIEIALNLTNIGADKLWYNDKKIGLNTRGLGDVKSLMFFKGDAKKQFEFKVDDGTDGRMYVSGKYFTMTLNPGANGKISFTIVPGFSR</sequence>
<organism evidence="2 3">
    <name type="scientific">Victivallis lenta</name>
    <dbReference type="NCBI Taxonomy" id="2606640"/>
    <lineage>
        <taxon>Bacteria</taxon>
        <taxon>Pseudomonadati</taxon>
        <taxon>Lentisphaerota</taxon>
        <taxon>Lentisphaeria</taxon>
        <taxon>Victivallales</taxon>
        <taxon>Victivallaceae</taxon>
        <taxon>Victivallis</taxon>
    </lineage>
</organism>
<feature type="chain" id="PRO_5032741333" evidence="1">
    <location>
        <begin position="23"/>
        <end position="207"/>
    </location>
</feature>
<comment type="caution">
    <text evidence="2">The sequence shown here is derived from an EMBL/GenBank/DDBJ whole genome shotgun (WGS) entry which is preliminary data.</text>
</comment>